<dbReference type="Pfam" id="PF18291">
    <property type="entry name" value="HU-HIG"/>
    <property type="match status" value="1"/>
</dbReference>
<dbReference type="RefSeq" id="WP_062621325.1">
    <property type="nucleotide sequence ID" value="NZ_JRWG01000003.1"/>
</dbReference>
<evidence type="ECO:0000313" key="3">
    <source>
        <dbReference type="EMBL" id="KXO00177.1"/>
    </source>
</evidence>
<keyword evidence="1" id="KW-0238">DNA-binding</keyword>
<proteinExistence type="predicted"/>
<evidence type="ECO:0000256" key="1">
    <source>
        <dbReference type="ARBA" id="ARBA00023125"/>
    </source>
</evidence>
<dbReference type="GO" id="GO:0003677">
    <property type="term" value="F:DNA binding"/>
    <property type="evidence" value="ECO:0007669"/>
    <property type="project" value="UniProtKB-KW"/>
</dbReference>
<protein>
    <recommendedName>
        <fullName evidence="2">HU domain-containing protein</fullName>
    </recommendedName>
</protein>
<evidence type="ECO:0000313" key="4">
    <source>
        <dbReference type="Proteomes" id="UP000070138"/>
    </source>
</evidence>
<reference evidence="3 4" key="2">
    <citation type="journal article" date="2016" name="Int. J. Syst. Evol. Microbiol.">
        <title>Vitellibacter aquimaris sp. nov., a marine bacterium isolated from seawater.</title>
        <authorList>
            <person name="Thevarajoo S."/>
            <person name="Selvaratnam C."/>
            <person name="Goh K.M."/>
            <person name="Hong K.W."/>
            <person name="Chan X.Y."/>
            <person name="Chan K.G."/>
            <person name="Chong C.S."/>
        </authorList>
    </citation>
    <scope>NUCLEOTIDE SEQUENCE [LARGE SCALE GENOMIC DNA]</scope>
    <source>
        <strain evidence="3 4">D-24</strain>
    </source>
</reference>
<gene>
    <name evidence="3" type="ORF">LS48_06855</name>
</gene>
<reference evidence="4" key="1">
    <citation type="submission" date="2014-10" db="EMBL/GenBank/DDBJ databases">
        <title>Genome sequencing of Vitellibacter sp. D-24.</title>
        <authorList>
            <person name="Thevarajoo S."/>
            <person name="Selvaratnam C."/>
            <person name="Goh K.M."/>
            <person name="Chong C.S."/>
        </authorList>
    </citation>
    <scope>NUCLEOTIDE SEQUENCE [LARGE SCALE GENOMIC DNA]</scope>
    <source>
        <strain evidence="4">D-24</strain>
    </source>
</reference>
<evidence type="ECO:0000259" key="2">
    <source>
        <dbReference type="Pfam" id="PF18291"/>
    </source>
</evidence>
<dbReference type="Proteomes" id="UP000070138">
    <property type="component" value="Unassembled WGS sequence"/>
</dbReference>
<keyword evidence="4" id="KW-1185">Reference proteome</keyword>
<dbReference type="InterPro" id="IPR010992">
    <property type="entry name" value="IHF-like_DNA-bd_dom_sf"/>
</dbReference>
<organism evidence="3 4">
    <name type="scientific">Aequorivita aquimaris</name>
    <dbReference type="NCBI Taxonomy" id="1548749"/>
    <lineage>
        <taxon>Bacteria</taxon>
        <taxon>Pseudomonadati</taxon>
        <taxon>Bacteroidota</taxon>
        <taxon>Flavobacteriia</taxon>
        <taxon>Flavobacteriales</taxon>
        <taxon>Flavobacteriaceae</taxon>
        <taxon>Aequorivita</taxon>
    </lineage>
</organism>
<comment type="caution">
    <text evidence="3">The sequence shown here is derived from an EMBL/GenBank/DDBJ whole genome shotgun (WGS) entry which is preliminary data.</text>
</comment>
<dbReference type="SUPFAM" id="SSF47729">
    <property type="entry name" value="IHF-like DNA-binding proteins"/>
    <property type="match status" value="1"/>
</dbReference>
<dbReference type="InterPro" id="IPR041607">
    <property type="entry name" value="HU-HIG"/>
</dbReference>
<dbReference type="OrthoDB" id="9809801at2"/>
<dbReference type="AlphaFoldDB" id="A0A137RJ15"/>
<sequence length="127" mass="14188">MAIGYRIVRRKNPQNSAETQYIMQHISKGIVDLDQMAAEITKETAFSEADVIGVVTALSSKLQQHLERGNSVDIGPLGRYKIGFSAKPLPNSQATSVPKAERFYINFQPGSRIKRWLKTGLTLQLEK</sequence>
<dbReference type="EMBL" id="JRWG01000003">
    <property type="protein sequence ID" value="KXO00177.1"/>
    <property type="molecule type" value="Genomic_DNA"/>
</dbReference>
<dbReference type="STRING" id="1548749.LS48_06855"/>
<feature type="domain" description="HU" evidence="2">
    <location>
        <begin position="1"/>
        <end position="122"/>
    </location>
</feature>
<name>A0A137RJ15_9FLAO</name>
<accession>A0A137RJ15</accession>